<sequence length="222" mass="26543">MNYFTPEFLQFLRELPANNNRDWFHENKKHYEEFVKFPFEKFVTNLIEAFKNEGLAVGELTAKECIFRINRDIRFSQDKSPYKIHVSALIAPGGRKSMNSFGAYIELSGEHVRLYSGAYQPSPELLQQIRQKIYDEPERLQELISDKKFKQNFGEIRGEKNKRINKPFSEIIEKQHLILNKSFYYFKNYDPEIVLENDFIKQLIKDYKIIQPLNHYFEEAIL</sequence>
<dbReference type="OrthoDB" id="9794241at2"/>
<dbReference type="EMBL" id="FWXS01000002">
    <property type="protein sequence ID" value="SMC41198.1"/>
    <property type="molecule type" value="Genomic_DNA"/>
</dbReference>
<dbReference type="PIRSF" id="PIRSF028451">
    <property type="entry name" value="UCP028451"/>
    <property type="match status" value="1"/>
</dbReference>
<evidence type="ECO:0000313" key="1">
    <source>
        <dbReference type="EMBL" id="SMC41198.1"/>
    </source>
</evidence>
<protein>
    <submittedName>
        <fullName evidence="1">TIGR02453 family protein</fullName>
    </submittedName>
</protein>
<organism evidence="1 2">
    <name type="scientific">Moheibacter sediminis</name>
    <dbReference type="NCBI Taxonomy" id="1434700"/>
    <lineage>
        <taxon>Bacteria</taxon>
        <taxon>Pseudomonadati</taxon>
        <taxon>Bacteroidota</taxon>
        <taxon>Flavobacteriia</taxon>
        <taxon>Flavobacteriales</taxon>
        <taxon>Weeksellaceae</taxon>
        <taxon>Moheibacter</taxon>
    </lineage>
</organism>
<dbReference type="Proteomes" id="UP000192393">
    <property type="component" value="Unassembled WGS sequence"/>
</dbReference>
<dbReference type="NCBIfam" id="TIGR02453">
    <property type="entry name" value="TIGR02453 family protein"/>
    <property type="match status" value="1"/>
</dbReference>
<gene>
    <name evidence="1" type="ORF">SAMN06296427_10237</name>
</gene>
<dbReference type="RefSeq" id="WP_084016049.1">
    <property type="nucleotide sequence ID" value="NZ_FWXS01000002.1"/>
</dbReference>
<dbReference type="STRING" id="1434700.SAMN06296427_10237"/>
<accession>A0A1W1YZS4</accession>
<evidence type="ECO:0000313" key="2">
    <source>
        <dbReference type="Proteomes" id="UP000192393"/>
    </source>
</evidence>
<dbReference type="Pfam" id="PF09365">
    <property type="entry name" value="DUF2461"/>
    <property type="match status" value="1"/>
</dbReference>
<dbReference type="InterPro" id="IPR012808">
    <property type="entry name" value="CHP02453"/>
</dbReference>
<dbReference type="PANTHER" id="PTHR36452">
    <property type="entry name" value="CHROMOSOME 12, WHOLE GENOME SHOTGUN SEQUENCE"/>
    <property type="match status" value="1"/>
</dbReference>
<proteinExistence type="predicted"/>
<keyword evidence="2" id="KW-1185">Reference proteome</keyword>
<dbReference type="InterPro" id="IPR015996">
    <property type="entry name" value="UCP028451"/>
</dbReference>
<reference evidence="1 2" key="1">
    <citation type="submission" date="2017-04" db="EMBL/GenBank/DDBJ databases">
        <authorList>
            <person name="Afonso C.L."/>
            <person name="Miller P.J."/>
            <person name="Scott M.A."/>
            <person name="Spackman E."/>
            <person name="Goraichik I."/>
            <person name="Dimitrov K.M."/>
            <person name="Suarez D.L."/>
            <person name="Swayne D.E."/>
        </authorList>
    </citation>
    <scope>NUCLEOTIDE SEQUENCE [LARGE SCALE GENOMIC DNA]</scope>
    <source>
        <strain evidence="1 2">CGMCC 1.12708</strain>
    </source>
</reference>
<dbReference type="PANTHER" id="PTHR36452:SF1">
    <property type="entry name" value="DUF2461 DOMAIN-CONTAINING PROTEIN"/>
    <property type="match status" value="1"/>
</dbReference>
<dbReference type="AlphaFoldDB" id="A0A1W1YZS4"/>
<name>A0A1W1YZS4_9FLAO</name>